<dbReference type="EMBL" id="CP016757">
    <property type="protein sequence ID" value="ANZ43780.1"/>
    <property type="molecule type" value="Genomic_DNA"/>
</dbReference>
<accession>A0A1B2I1E0</accession>
<protein>
    <recommendedName>
        <fullName evidence="3">Thiol-disulfide oxidoreductase</fullName>
    </recommendedName>
</protein>
<dbReference type="STRING" id="1197717.BED41_00870"/>
<name>A0A1B2I1E0_9BACT</name>
<sequence length="423" mass="46577">MPHPFTEMPEEEVAQTGEALYDAVVYGLTHEGELLFPPKKKAGEAAASDKPVKEVPLEHQVEPERITIEGSDYFDWGYNLNHYFLNHGWGDGFPIVPPTEEAVNRMLTGTKRDRNEVILKMQPGMGLATVEKIAANCVMAGCEPAHLPIMISIIEAMDVEEFVLTILAQSTGAHAPILLVNGPIAKQIGMNSGACCFGPGKDSAANTAIGRAVRLCMMNIGFTYARIRDMDTIGSPIKYSFCAAENEAENPWEPFSVEKGFKPGQNCVTAIPCQSLMEIEDMESDTPETLLRTFASSIDSMGWLGARSWLGYVTPPRMKVALLLAPDHARMIANAGWSKFDVKQYLYAKCRRKWGQFKHQVIPRIESKIVLPGYRWLINASDDTMVPMVRDFGYFDIAVVGGAAGKSAVSLGLGWPITKEIKD</sequence>
<dbReference type="KEGG" id="cpor:BED41_00870"/>
<dbReference type="OrthoDB" id="5240640at2"/>
<reference evidence="1" key="1">
    <citation type="submission" date="2016-08" db="EMBL/GenBank/DDBJ databases">
        <title>Complete genome of Cloacibacillus porcorum.</title>
        <authorList>
            <person name="Looft T."/>
            <person name="Bayles D.O."/>
            <person name="Alt D.P."/>
        </authorList>
    </citation>
    <scope>NUCLEOTIDE SEQUENCE [LARGE SCALE GENOMIC DNA]</scope>
    <source>
        <strain evidence="1">CL-84</strain>
    </source>
</reference>
<gene>
    <name evidence="1" type="ORF">BED41_00870</name>
</gene>
<dbReference type="AlphaFoldDB" id="A0A1B2I1E0"/>
<keyword evidence="2" id="KW-1185">Reference proteome</keyword>
<organism evidence="1 2">
    <name type="scientific">Cloacibacillus porcorum</name>
    <dbReference type="NCBI Taxonomy" id="1197717"/>
    <lineage>
        <taxon>Bacteria</taxon>
        <taxon>Thermotogati</taxon>
        <taxon>Synergistota</taxon>
        <taxon>Synergistia</taxon>
        <taxon>Synergistales</taxon>
        <taxon>Synergistaceae</taxon>
        <taxon>Cloacibacillus</taxon>
    </lineage>
</organism>
<evidence type="ECO:0008006" key="3">
    <source>
        <dbReference type="Google" id="ProtNLM"/>
    </source>
</evidence>
<evidence type="ECO:0000313" key="1">
    <source>
        <dbReference type="EMBL" id="ANZ43780.1"/>
    </source>
</evidence>
<evidence type="ECO:0000313" key="2">
    <source>
        <dbReference type="Proteomes" id="UP000093044"/>
    </source>
</evidence>
<proteinExistence type="predicted"/>
<dbReference type="Proteomes" id="UP000093044">
    <property type="component" value="Chromosome"/>
</dbReference>